<keyword evidence="9" id="KW-1185">Reference proteome</keyword>
<sequence>MNNLTLFIQNFFMLLFESAPWLLFGFLMSGLIKFALPPNFLHKHLGGKNVISVVKGALIGAPIPLCSCSVIPVALGIRRSGASKAATTSFLIASPETGVDSIAVTYALLGPFMAVIRPIAAVTTAIITGLTVMFFEKKEIDSKETESHPLKHSHHNKQCCSTKEEPKTHCCASQQVEQPKKSCCSSKQEPQDALSFSKKVYRWFQFSLIDLVNDTAMWLLIGLIISAAIITWIPSEFLETWGASSYAYLIMALMGVPMYICATSSTPLAVGLLFAGVSPGAILVFLLAGPATNVATLAIVKQELGKKILVIYLSCLILISFVFGWITDYLANFFHIGLKNQMIQAHSMAASPLSIVCGLILLILMAYVLYFRKYLKK</sequence>
<keyword evidence="4 7" id="KW-0812">Transmembrane</keyword>
<feature type="transmembrane region" description="Helical" evidence="7">
    <location>
        <begin position="352"/>
        <end position="371"/>
    </location>
</feature>
<feature type="transmembrane region" description="Helical" evidence="7">
    <location>
        <begin position="309"/>
        <end position="331"/>
    </location>
</feature>
<dbReference type="Pfam" id="PF03773">
    <property type="entry name" value="ArsP_1"/>
    <property type="match status" value="1"/>
</dbReference>
<feature type="transmembrane region" description="Helical" evidence="7">
    <location>
        <begin position="56"/>
        <end position="77"/>
    </location>
</feature>
<keyword evidence="3" id="KW-1003">Cell membrane</keyword>
<feature type="transmembrane region" description="Helical" evidence="7">
    <location>
        <begin position="211"/>
        <end position="233"/>
    </location>
</feature>
<dbReference type="NCBIfam" id="NF033936">
    <property type="entry name" value="CuZnOut_SO0444"/>
    <property type="match status" value="1"/>
</dbReference>
<evidence type="ECO:0000256" key="2">
    <source>
        <dbReference type="ARBA" id="ARBA00006386"/>
    </source>
</evidence>
<accession>A0AAW8CJV9</accession>
<keyword evidence="5 7" id="KW-1133">Transmembrane helix</keyword>
<evidence type="ECO:0000256" key="1">
    <source>
        <dbReference type="ARBA" id="ARBA00004651"/>
    </source>
</evidence>
<gene>
    <name evidence="8" type="ORF">QJU57_07915</name>
</gene>
<dbReference type="GeneID" id="86854019"/>
<evidence type="ECO:0000256" key="5">
    <source>
        <dbReference type="ARBA" id="ARBA00022989"/>
    </source>
</evidence>
<comment type="similarity">
    <text evidence="2">Belongs to the UPF0718 family.</text>
</comment>
<comment type="caution">
    <text evidence="8">The sequence shown here is derived from an EMBL/GenBank/DDBJ whole genome shotgun (WGS) entry which is preliminary data.</text>
</comment>
<protein>
    <submittedName>
        <fullName evidence="8">SO_0444 family Cu/Zn efflux transporter</fullName>
    </submittedName>
</protein>
<proteinExistence type="inferred from homology"/>
<evidence type="ECO:0000313" key="8">
    <source>
        <dbReference type="EMBL" id="MDP8148997.1"/>
    </source>
</evidence>
<evidence type="ECO:0000256" key="7">
    <source>
        <dbReference type="SAM" id="Phobius"/>
    </source>
</evidence>
<feature type="transmembrane region" description="Helical" evidence="7">
    <location>
        <begin position="269"/>
        <end position="289"/>
    </location>
</feature>
<feature type="transmembrane region" description="Helical" evidence="7">
    <location>
        <begin position="245"/>
        <end position="262"/>
    </location>
</feature>
<dbReference type="RefSeq" id="WP_306348772.1">
    <property type="nucleotide sequence ID" value="NZ_JASAWV010000011.1"/>
</dbReference>
<evidence type="ECO:0000256" key="3">
    <source>
        <dbReference type="ARBA" id="ARBA00022475"/>
    </source>
</evidence>
<organism evidence="8 9">
    <name type="scientific">Phocoenobacter atlanticus subsp. atlanticus</name>
    <dbReference type="NCBI Taxonomy" id="3061285"/>
    <lineage>
        <taxon>Bacteria</taxon>
        <taxon>Pseudomonadati</taxon>
        <taxon>Pseudomonadota</taxon>
        <taxon>Gammaproteobacteria</taxon>
        <taxon>Pasteurellales</taxon>
        <taxon>Pasteurellaceae</taxon>
        <taxon>Phocoenobacter</taxon>
        <taxon>Phocoenobacter atlanticus</taxon>
    </lineage>
</organism>
<evidence type="ECO:0000256" key="6">
    <source>
        <dbReference type="ARBA" id="ARBA00023136"/>
    </source>
</evidence>
<name>A0AAW8CJV9_9PAST</name>
<dbReference type="PANTHER" id="PTHR34184:SF4">
    <property type="entry name" value="UPF0718 PROTEIN YCGR"/>
    <property type="match status" value="1"/>
</dbReference>
<evidence type="ECO:0000313" key="9">
    <source>
        <dbReference type="Proteomes" id="UP001226020"/>
    </source>
</evidence>
<keyword evidence="6 7" id="KW-0472">Membrane</keyword>
<feature type="transmembrane region" description="Helical" evidence="7">
    <location>
        <begin position="115"/>
        <end position="135"/>
    </location>
</feature>
<reference evidence="8 9" key="1">
    <citation type="journal article" date="2023" name="Front. Microbiol.">
        <title>Phylogeography and host specificity of Pasteurellaceae pathogenic to sea-farmed fish in the north-east Atlantic.</title>
        <authorList>
            <person name="Gulla S."/>
            <person name="Colquhoun D.J."/>
            <person name="Olsen A.B."/>
            <person name="Spilsberg B."/>
            <person name="Lagesen K."/>
            <person name="Aakesson C.P."/>
            <person name="Strom S."/>
            <person name="Manji F."/>
            <person name="Birkbeck T.H."/>
            <person name="Nilsen H.K."/>
        </authorList>
    </citation>
    <scope>NUCLEOTIDE SEQUENCE [LARGE SCALE GENOMIC DNA]</scope>
    <source>
        <strain evidence="8 9">NVIB3131</strain>
    </source>
</reference>
<dbReference type="PANTHER" id="PTHR34184">
    <property type="entry name" value="UPF0718 PROTEIN YCGR"/>
    <property type="match status" value="1"/>
</dbReference>
<dbReference type="GO" id="GO:0005886">
    <property type="term" value="C:plasma membrane"/>
    <property type="evidence" value="ECO:0007669"/>
    <property type="project" value="UniProtKB-SubCell"/>
</dbReference>
<dbReference type="AlphaFoldDB" id="A0AAW8CJV9"/>
<dbReference type="InterPro" id="IPR005524">
    <property type="entry name" value="DUF318"/>
</dbReference>
<dbReference type="InterPro" id="IPR052923">
    <property type="entry name" value="UPF0718"/>
</dbReference>
<dbReference type="EMBL" id="JASAXT010000014">
    <property type="protein sequence ID" value="MDP8148997.1"/>
    <property type="molecule type" value="Genomic_DNA"/>
</dbReference>
<comment type="subcellular location">
    <subcellularLocation>
        <location evidence="1">Cell membrane</location>
        <topology evidence="1">Multi-pass membrane protein</topology>
    </subcellularLocation>
</comment>
<dbReference type="Proteomes" id="UP001226020">
    <property type="component" value="Unassembled WGS sequence"/>
</dbReference>
<feature type="transmembrane region" description="Helical" evidence="7">
    <location>
        <begin position="12"/>
        <end position="36"/>
    </location>
</feature>
<evidence type="ECO:0000256" key="4">
    <source>
        <dbReference type="ARBA" id="ARBA00022692"/>
    </source>
</evidence>